<feature type="region of interest" description="Disordered" evidence="1">
    <location>
        <begin position="161"/>
        <end position="198"/>
    </location>
</feature>
<evidence type="ECO:0000313" key="3">
    <source>
        <dbReference type="EMBL" id="RVX67102.1"/>
    </source>
</evidence>
<comment type="caution">
    <text evidence="3">The sequence shown here is derived from an EMBL/GenBank/DDBJ whole genome shotgun (WGS) entry which is preliminary data.</text>
</comment>
<feature type="compositionally biased region" description="Acidic residues" evidence="1">
    <location>
        <begin position="244"/>
        <end position="257"/>
    </location>
</feature>
<dbReference type="SMART" id="SM00731">
    <property type="entry name" value="SprT"/>
    <property type="match status" value="1"/>
</dbReference>
<accession>A0A438MW26</accession>
<feature type="compositionally biased region" description="Basic residues" evidence="1">
    <location>
        <begin position="174"/>
        <end position="183"/>
    </location>
</feature>
<evidence type="ECO:0000259" key="2">
    <source>
        <dbReference type="SMART" id="SM00731"/>
    </source>
</evidence>
<dbReference type="InterPro" id="IPR006640">
    <property type="entry name" value="SprT-like_domain"/>
</dbReference>
<name>A0A438MW26_EXOME</name>
<feature type="region of interest" description="Disordered" evidence="1">
    <location>
        <begin position="516"/>
        <end position="568"/>
    </location>
</feature>
<dbReference type="OrthoDB" id="20772at2759"/>
<dbReference type="PANTHER" id="PTHR23099">
    <property type="entry name" value="TRANSCRIPTIONAL REGULATOR"/>
    <property type="match status" value="1"/>
</dbReference>
<feature type="region of interest" description="Disordered" evidence="1">
    <location>
        <begin position="402"/>
        <end position="426"/>
    </location>
</feature>
<protein>
    <recommendedName>
        <fullName evidence="2">SprT-like domain-containing protein</fullName>
    </recommendedName>
</protein>
<dbReference type="AlphaFoldDB" id="A0A438MW26"/>
<dbReference type="EMBL" id="NAJM01000052">
    <property type="protein sequence ID" value="RVX67102.1"/>
    <property type="molecule type" value="Genomic_DNA"/>
</dbReference>
<evidence type="ECO:0000313" key="4">
    <source>
        <dbReference type="Proteomes" id="UP000288859"/>
    </source>
</evidence>
<reference evidence="3 4" key="1">
    <citation type="submission" date="2017-03" db="EMBL/GenBank/DDBJ databases">
        <title>Genomes of endolithic fungi from Antarctica.</title>
        <authorList>
            <person name="Coleine C."/>
            <person name="Masonjones S."/>
            <person name="Stajich J.E."/>
        </authorList>
    </citation>
    <scope>NUCLEOTIDE SEQUENCE [LARGE SCALE GENOMIC DNA]</scope>
    <source>
        <strain evidence="3 4">CCFEE 6314</strain>
    </source>
</reference>
<feature type="compositionally biased region" description="Polar residues" evidence="1">
    <location>
        <begin position="102"/>
        <end position="116"/>
    </location>
</feature>
<feature type="region of interest" description="Disordered" evidence="1">
    <location>
        <begin position="237"/>
        <end position="307"/>
    </location>
</feature>
<evidence type="ECO:0000256" key="1">
    <source>
        <dbReference type="SAM" id="MobiDB-lite"/>
    </source>
</evidence>
<feature type="compositionally biased region" description="Basic residues" evidence="1">
    <location>
        <begin position="265"/>
        <end position="280"/>
    </location>
</feature>
<feature type="compositionally biased region" description="Low complexity" evidence="1">
    <location>
        <begin position="450"/>
        <end position="460"/>
    </location>
</feature>
<feature type="region of interest" description="Disordered" evidence="1">
    <location>
        <begin position="633"/>
        <end position="655"/>
    </location>
</feature>
<feature type="region of interest" description="Disordered" evidence="1">
    <location>
        <begin position="803"/>
        <end position="855"/>
    </location>
</feature>
<dbReference type="GO" id="GO:0005634">
    <property type="term" value="C:nucleus"/>
    <property type="evidence" value="ECO:0007669"/>
    <property type="project" value="TreeGrafter"/>
</dbReference>
<feature type="compositionally biased region" description="Basic and acidic residues" evidence="1">
    <location>
        <begin position="289"/>
        <end position="306"/>
    </location>
</feature>
<dbReference type="GO" id="GO:0006950">
    <property type="term" value="P:response to stress"/>
    <property type="evidence" value="ECO:0007669"/>
    <property type="project" value="UniProtKB-ARBA"/>
</dbReference>
<dbReference type="PANTHER" id="PTHR23099:SF0">
    <property type="entry name" value="GERM CELL NUCLEAR ACIDIC PROTEIN"/>
    <property type="match status" value="1"/>
</dbReference>
<feature type="compositionally biased region" description="Low complexity" evidence="1">
    <location>
        <begin position="836"/>
        <end position="855"/>
    </location>
</feature>
<proteinExistence type="predicted"/>
<gene>
    <name evidence="3" type="ORF">B0A52_08345</name>
</gene>
<feature type="compositionally biased region" description="Acidic residues" evidence="1">
    <location>
        <begin position="8"/>
        <end position="18"/>
    </location>
</feature>
<sequence length="873" mass="97567">MATYSSDIDIDNDHDDLPDLSAILAPRPLMATSGNANIRRSPRKKGSTVQNTTQSPQKKEKRQAITAVSRPGRAKGLKTEGDDIPGVSRHGGKAKAKAKPNASVNISATSNNSQSPEVLRAQRPWPLPHLDSFMLPSSLQLKKEKDKAILSNDNQSIMALMTEAGRYQDDTKQQRTRTLKTHGNRASQPASRASRFILHEARCNDDLAKSADEEDNEDEDTDLSGFIVDDDAELSYHDWSNSDSDSDFGLENNDDDEVKVQETKPRRRRLMRGSPTRRKLSFVDNDDSNSGKESESEDERGRHVDQDGLMEAFTNLDLHDKSSKKKSNTLNDAEIEVIDLTSSPSLSPKLRLDPDPDLIEQPISRQRPNTSHKRSKAPSDLSNLFDDFDRALTLAPPSARPVLRIPSKTSTSTSHAIPVMEDNEDGNLKHERNEIKDHFQTPPATPPQSPTKLKSPSRLLSPSKRQIIPHSPHRQSMDAFWDHNVINDWNDEYSPKREPARSPRKWLEQFQIWTDDESDNNNDSDIEKYFLDDSTGSLPSPVAKSPRKPQAPRSSTKSPEKDEKRRLAEQNKARIAAKRAFDSKKEELAMSLFNELDIHVANGQLSTMASTTGGVKIIWSRTLRSTAGRANWKRTVDKTSNSPIKSEKKSSKHEGIPGINVQHFASIELAEKIIDREERLVNTLAHEFCHLTNFMISGVRDNPHGTSFKEWAAKVTRHLQTNTTNPVWRQVQVTTKHSYAIDHKYLWICSGREKTQAMEMLNIADADDQGCGAEYGRHSKSIDTAKQRCGRCRGVLVQVRPKPRAAPGLGASPRKKRDVKKVDRGSRAVSGETDDSGSGSSQGDWSQSSSSTTTTNVHDHITVDLNVNFNIDD</sequence>
<feature type="domain" description="SprT-like" evidence="2">
    <location>
        <begin position="594"/>
        <end position="799"/>
    </location>
</feature>
<dbReference type="Proteomes" id="UP000288859">
    <property type="component" value="Unassembled WGS sequence"/>
</dbReference>
<feature type="compositionally biased region" description="Polar residues" evidence="1">
    <location>
        <begin position="47"/>
        <end position="56"/>
    </location>
</feature>
<dbReference type="Pfam" id="PF10263">
    <property type="entry name" value="SprT-like"/>
    <property type="match status" value="1"/>
</dbReference>
<dbReference type="VEuPathDB" id="FungiDB:PV10_00708"/>
<feature type="compositionally biased region" description="Basic and acidic residues" evidence="1">
    <location>
        <begin position="645"/>
        <end position="655"/>
    </location>
</feature>
<feature type="region of interest" description="Disordered" evidence="1">
    <location>
        <begin position="1"/>
        <end position="122"/>
    </location>
</feature>
<organism evidence="3 4">
    <name type="scientific">Exophiala mesophila</name>
    <name type="common">Black yeast-like fungus</name>
    <dbReference type="NCBI Taxonomy" id="212818"/>
    <lineage>
        <taxon>Eukaryota</taxon>
        <taxon>Fungi</taxon>
        <taxon>Dikarya</taxon>
        <taxon>Ascomycota</taxon>
        <taxon>Pezizomycotina</taxon>
        <taxon>Eurotiomycetes</taxon>
        <taxon>Chaetothyriomycetidae</taxon>
        <taxon>Chaetothyriales</taxon>
        <taxon>Herpotrichiellaceae</taxon>
        <taxon>Exophiala</taxon>
    </lineage>
</organism>
<feature type="region of interest" description="Disordered" evidence="1">
    <location>
        <begin position="438"/>
        <end position="460"/>
    </location>
</feature>
<feature type="region of interest" description="Disordered" evidence="1">
    <location>
        <begin position="344"/>
        <end position="382"/>
    </location>
</feature>
<feature type="compositionally biased region" description="Basic and acidic residues" evidence="1">
    <location>
        <begin position="558"/>
        <end position="568"/>
    </location>
</feature>